<evidence type="ECO:0000313" key="1">
    <source>
        <dbReference type="EMBL" id="KAH7916522.1"/>
    </source>
</evidence>
<keyword evidence="2" id="KW-1185">Reference proteome</keyword>
<accession>A0ACB8AT62</accession>
<protein>
    <submittedName>
        <fullName evidence="1">Uncharacterized protein</fullName>
    </submittedName>
</protein>
<organism evidence="1 2">
    <name type="scientific">Hygrophoropsis aurantiaca</name>
    <dbReference type="NCBI Taxonomy" id="72124"/>
    <lineage>
        <taxon>Eukaryota</taxon>
        <taxon>Fungi</taxon>
        <taxon>Dikarya</taxon>
        <taxon>Basidiomycota</taxon>
        <taxon>Agaricomycotina</taxon>
        <taxon>Agaricomycetes</taxon>
        <taxon>Agaricomycetidae</taxon>
        <taxon>Boletales</taxon>
        <taxon>Coniophorineae</taxon>
        <taxon>Hygrophoropsidaceae</taxon>
        <taxon>Hygrophoropsis</taxon>
    </lineage>
</organism>
<name>A0ACB8AT62_9AGAM</name>
<reference evidence="1" key="1">
    <citation type="journal article" date="2021" name="New Phytol.">
        <title>Evolutionary innovations through gain and loss of genes in the ectomycorrhizal Boletales.</title>
        <authorList>
            <person name="Wu G."/>
            <person name="Miyauchi S."/>
            <person name="Morin E."/>
            <person name="Kuo A."/>
            <person name="Drula E."/>
            <person name="Varga T."/>
            <person name="Kohler A."/>
            <person name="Feng B."/>
            <person name="Cao Y."/>
            <person name="Lipzen A."/>
            <person name="Daum C."/>
            <person name="Hundley H."/>
            <person name="Pangilinan J."/>
            <person name="Johnson J."/>
            <person name="Barry K."/>
            <person name="LaButti K."/>
            <person name="Ng V."/>
            <person name="Ahrendt S."/>
            <person name="Min B."/>
            <person name="Choi I.G."/>
            <person name="Park H."/>
            <person name="Plett J.M."/>
            <person name="Magnuson J."/>
            <person name="Spatafora J.W."/>
            <person name="Nagy L.G."/>
            <person name="Henrissat B."/>
            <person name="Grigoriev I.V."/>
            <person name="Yang Z.L."/>
            <person name="Xu J."/>
            <person name="Martin F.M."/>
        </authorList>
    </citation>
    <scope>NUCLEOTIDE SEQUENCE</scope>
    <source>
        <strain evidence="1">ATCC 28755</strain>
    </source>
</reference>
<dbReference type="EMBL" id="MU267590">
    <property type="protein sequence ID" value="KAH7916522.1"/>
    <property type="molecule type" value="Genomic_DNA"/>
</dbReference>
<gene>
    <name evidence="1" type="ORF">BJ138DRAFT_1108621</name>
</gene>
<comment type="caution">
    <text evidence="1">The sequence shown here is derived from an EMBL/GenBank/DDBJ whole genome shotgun (WGS) entry which is preliminary data.</text>
</comment>
<evidence type="ECO:0000313" key="2">
    <source>
        <dbReference type="Proteomes" id="UP000790377"/>
    </source>
</evidence>
<sequence>MDGFQFIIESPQETQGHKKRPRLVTSCDNCRLKKIKCLQPTPEAQCDACKAAKVPCKFRDRERYFAERSRAIAGPSATGPSRKHSPERASGMVSQDFPSRSSSTAPSAASYSPPQFQQQMSRSSSYSPPATGYQSPVYPRNQPYPPEHGRAATTHHRHTTSASSLYEDQMAYHSSSLNSTQTIQRHHVSNSQSSQIFDPIQSQAPHRNLMPHFIQLFFQHMGRQCPFMNYEDIQSKFQHQALPPLLSAAIASISARFSDAPDLVARGTQNVADAYNDSAKSILSTLLQQHPPAIETLHAAMLLAWSEYKSGRVVGFRQYSGLAMRMALAMGLSDEATSQMNQYDQYQARLRITWSSVTQLQAYAASATSPPTLR</sequence>
<dbReference type="Proteomes" id="UP000790377">
    <property type="component" value="Unassembled WGS sequence"/>
</dbReference>
<proteinExistence type="predicted"/>